<comment type="caution">
    <text evidence="1">The sequence shown here is derived from an EMBL/GenBank/DDBJ whole genome shotgun (WGS) entry which is preliminary data.</text>
</comment>
<dbReference type="EMBL" id="BTGU01000089">
    <property type="protein sequence ID" value="GMN59609.1"/>
    <property type="molecule type" value="Genomic_DNA"/>
</dbReference>
<keyword evidence="2" id="KW-1185">Reference proteome</keyword>
<protein>
    <submittedName>
        <fullName evidence="1">Uncharacterized protein</fullName>
    </submittedName>
</protein>
<proteinExistence type="predicted"/>
<organism evidence="1 2">
    <name type="scientific">Ficus carica</name>
    <name type="common">Common fig</name>
    <dbReference type="NCBI Taxonomy" id="3494"/>
    <lineage>
        <taxon>Eukaryota</taxon>
        <taxon>Viridiplantae</taxon>
        <taxon>Streptophyta</taxon>
        <taxon>Embryophyta</taxon>
        <taxon>Tracheophyta</taxon>
        <taxon>Spermatophyta</taxon>
        <taxon>Magnoliopsida</taxon>
        <taxon>eudicotyledons</taxon>
        <taxon>Gunneridae</taxon>
        <taxon>Pentapetalae</taxon>
        <taxon>rosids</taxon>
        <taxon>fabids</taxon>
        <taxon>Rosales</taxon>
        <taxon>Moraceae</taxon>
        <taxon>Ficeae</taxon>
        <taxon>Ficus</taxon>
    </lineage>
</organism>
<evidence type="ECO:0000313" key="1">
    <source>
        <dbReference type="EMBL" id="GMN59609.1"/>
    </source>
</evidence>
<dbReference type="AlphaFoldDB" id="A0AA88DS36"/>
<evidence type="ECO:0000313" key="2">
    <source>
        <dbReference type="Proteomes" id="UP001187192"/>
    </source>
</evidence>
<gene>
    <name evidence="1" type="ORF">TIFTF001_028713</name>
</gene>
<sequence>MRMTDHSGMGDALWFEVGEDLGRFFIHELDDFNDFPWGVLSWEATRVAYESLPLIAAKFTTKYDEAIMRMLSWTTVDNVKFNDVISAFTAVGEK</sequence>
<name>A0AA88DS36_FICCA</name>
<dbReference type="Proteomes" id="UP001187192">
    <property type="component" value="Unassembled WGS sequence"/>
</dbReference>
<reference evidence="1" key="1">
    <citation type="submission" date="2023-07" db="EMBL/GenBank/DDBJ databases">
        <title>draft genome sequence of fig (Ficus carica).</title>
        <authorList>
            <person name="Takahashi T."/>
            <person name="Nishimura K."/>
        </authorList>
    </citation>
    <scope>NUCLEOTIDE SEQUENCE</scope>
</reference>
<accession>A0AA88DS36</accession>